<dbReference type="SMART" id="SM00408">
    <property type="entry name" value="IGc2"/>
    <property type="match status" value="4"/>
</dbReference>
<keyword evidence="3" id="KW-0472">Membrane</keyword>
<feature type="domain" description="Ig-like" evidence="4">
    <location>
        <begin position="528"/>
        <end position="612"/>
    </location>
</feature>
<feature type="domain" description="Ig-like" evidence="4">
    <location>
        <begin position="172"/>
        <end position="239"/>
    </location>
</feature>
<dbReference type="SUPFAM" id="SSF48726">
    <property type="entry name" value="Immunoglobulin"/>
    <property type="match status" value="7"/>
</dbReference>
<dbReference type="OMA" id="TERSYAV"/>
<proteinExistence type="predicted"/>
<accession>A0A401RQJ1</accession>
<feature type="transmembrane region" description="Helical" evidence="3">
    <location>
        <begin position="725"/>
        <end position="745"/>
    </location>
</feature>
<dbReference type="PROSITE" id="PS50835">
    <property type="entry name" value="IG_LIKE"/>
    <property type="match status" value="7"/>
</dbReference>
<dbReference type="OrthoDB" id="6151406at2759"/>
<dbReference type="EMBL" id="BEZZ01001782">
    <property type="protein sequence ID" value="GCC20458.1"/>
    <property type="molecule type" value="Genomic_DNA"/>
</dbReference>
<name>A0A401RQJ1_CHIPU</name>
<dbReference type="PANTHER" id="PTHR11481:SF58">
    <property type="entry name" value="ALLERGIN-1"/>
    <property type="match status" value="1"/>
</dbReference>
<keyword evidence="1" id="KW-0732">Signal</keyword>
<organism evidence="5 6">
    <name type="scientific">Chiloscyllium punctatum</name>
    <name type="common">Brownbanded bambooshark</name>
    <name type="synonym">Hemiscyllium punctatum</name>
    <dbReference type="NCBI Taxonomy" id="137246"/>
    <lineage>
        <taxon>Eukaryota</taxon>
        <taxon>Metazoa</taxon>
        <taxon>Chordata</taxon>
        <taxon>Craniata</taxon>
        <taxon>Vertebrata</taxon>
        <taxon>Chondrichthyes</taxon>
        <taxon>Elasmobranchii</taxon>
        <taxon>Galeomorphii</taxon>
        <taxon>Galeoidea</taxon>
        <taxon>Orectolobiformes</taxon>
        <taxon>Hemiscylliidae</taxon>
        <taxon>Chiloscyllium</taxon>
    </lineage>
</organism>
<gene>
    <name evidence="5" type="ORF">chiPu_0019018</name>
</gene>
<dbReference type="AlphaFoldDB" id="A0A401RQJ1"/>
<evidence type="ECO:0000256" key="3">
    <source>
        <dbReference type="SAM" id="Phobius"/>
    </source>
</evidence>
<feature type="domain" description="Ig-like" evidence="4">
    <location>
        <begin position="249"/>
        <end position="335"/>
    </location>
</feature>
<feature type="domain" description="Ig-like" evidence="4">
    <location>
        <begin position="343"/>
        <end position="428"/>
    </location>
</feature>
<dbReference type="InterPro" id="IPR003598">
    <property type="entry name" value="Ig_sub2"/>
</dbReference>
<dbReference type="GO" id="GO:0009897">
    <property type="term" value="C:external side of plasma membrane"/>
    <property type="evidence" value="ECO:0007669"/>
    <property type="project" value="TreeGrafter"/>
</dbReference>
<evidence type="ECO:0000259" key="4">
    <source>
        <dbReference type="PROSITE" id="PS50835"/>
    </source>
</evidence>
<dbReference type="PANTHER" id="PTHR11481">
    <property type="entry name" value="IMMUNOGLOBULIN FC RECEPTOR"/>
    <property type="match status" value="1"/>
</dbReference>
<evidence type="ECO:0000256" key="1">
    <source>
        <dbReference type="ARBA" id="ARBA00022729"/>
    </source>
</evidence>
<dbReference type="GO" id="GO:0004888">
    <property type="term" value="F:transmembrane signaling receptor activity"/>
    <property type="evidence" value="ECO:0007669"/>
    <property type="project" value="TreeGrafter"/>
</dbReference>
<reference evidence="5 6" key="1">
    <citation type="journal article" date="2018" name="Nat. Ecol. Evol.">
        <title>Shark genomes provide insights into elasmobranch evolution and the origin of vertebrates.</title>
        <authorList>
            <person name="Hara Y"/>
            <person name="Yamaguchi K"/>
            <person name="Onimaru K"/>
            <person name="Kadota M"/>
            <person name="Koyanagi M"/>
            <person name="Keeley SD"/>
            <person name="Tatsumi K"/>
            <person name="Tanaka K"/>
            <person name="Motone F"/>
            <person name="Kageyama Y"/>
            <person name="Nozu R"/>
            <person name="Adachi N"/>
            <person name="Nishimura O"/>
            <person name="Nakagawa R"/>
            <person name="Tanegashima C"/>
            <person name="Kiyatake I"/>
            <person name="Matsumoto R"/>
            <person name="Murakumo K"/>
            <person name="Nishida K"/>
            <person name="Terakita A"/>
            <person name="Kuratani S"/>
            <person name="Sato K"/>
            <person name="Hyodo S Kuraku.S."/>
        </authorList>
    </citation>
    <scope>NUCLEOTIDE SEQUENCE [LARGE SCALE GENOMIC DNA]</scope>
</reference>
<evidence type="ECO:0000256" key="2">
    <source>
        <dbReference type="ARBA" id="ARBA00023157"/>
    </source>
</evidence>
<dbReference type="Proteomes" id="UP000287033">
    <property type="component" value="Unassembled WGS sequence"/>
</dbReference>
<evidence type="ECO:0000313" key="5">
    <source>
        <dbReference type="EMBL" id="GCC20458.1"/>
    </source>
</evidence>
<dbReference type="InterPro" id="IPR050488">
    <property type="entry name" value="Ig_Fc_receptor"/>
</dbReference>
<sequence>MPQPATKSPVTQVTVVALRAEEFQRWREIVFLSAEEIEKWRAFVRPVLHVYPTSGFVKEGEYLKLECGKDKAGTVYWYKNEEQFKTTQTNIYEILVNSKTGGSYSCKRHYHWLVSAPAVTVIVLSKEMLTLDAKQQHALRGEKIVMNCRTPFQNLRGHRNVAFHVVPVSPLEGETMKLNCRYKYNIQSERKFSFYKKGEMIHSMKSTNGETAYNIKINSVADSGLYSCKISWYTSRSIDVHVQERFAKPVLRVGSTAEVFEGFPITLTCIVRAARPSVQLHYSFYRDNAALEAVRHHGAVYTINAAAANFSGNYVCEVIETVYSLRKRSNSIHISVKQRFAKPVLRVEPAEVFEGLQFTLTCTVLAALPSVRLHYSFYRDSAALQTAPDRGSVYTINSAAANVSGNYACEAIDTVYRLMKRSNSIHISVKQAFAIPMLTVHPEGQLFDGQRVKLVCWIEEYTSQASLWYSFYRNEVPLQSPSDHSNYISESAHPTDSGTYHCEVTDGNVWKRSHQLYLSIRRIPVSKPELIIQPGKDLIEGDPGSLICSVSNGSLPIYYQFYNSSSVELYWELSNNTELVYNIGPISRSDEGLYHCSVRNEVTGPQHSEDIEITVIVPVTDAVLIFFINGTEIQSGDRLVLRCRVREGTEPQFVWYRDNTPLRNGSASYQVTADGGELVIHSFQRDDVGRYHCAAINKGANHTIFNVTSDYIEFTLRAQGYSKEIVASLLPVLLLVGLVVLWYYIHWRDTGNSSTVSQPRRSQPSDEGAAASNLEYAVVGAARTAGKSIVFSSDGKKDSKTDPDDYCITYATLNLSEPSLDEDGGDGNIYMNIPRKTGTELQAIEDQDGGSMADWESPWRRDLSTIQNPCRML</sequence>
<keyword evidence="3" id="KW-0812">Transmembrane</keyword>
<dbReference type="Pfam" id="PF07679">
    <property type="entry name" value="I-set"/>
    <property type="match status" value="1"/>
</dbReference>
<keyword evidence="6" id="KW-1185">Reference proteome</keyword>
<dbReference type="Pfam" id="PF13927">
    <property type="entry name" value="Ig_3"/>
    <property type="match status" value="1"/>
</dbReference>
<keyword evidence="3" id="KW-1133">Transmembrane helix</keyword>
<dbReference type="InterPro" id="IPR013098">
    <property type="entry name" value="Ig_I-set"/>
</dbReference>
<dbReference type="GO" id="GO:0006955">
    <property type="term" value="P:immune response"/>
    <property type="evidence" value="ECO:0007669"/>
    <property type="project" value="TreeGrafter"/>
</dbReference>
<feature type="domain" description="Ig-like" evidence="4">
    <location>
        <begin position="436"/>
        <end position="519"/>
    </location>
</feature>
<protein>
    <recommendedName>
        <fullName evidence="4">Ig-like domain-containing protein</fullName>
    </recommendedName>
</protein>
<dbReference type="GO" id="GO:0007166">
    <property type="term" value="P:cell surface receptor signaling pathway"/>
    <property type="evidence" value="ECO:0007669"/>
    <property type="project" value="TreeGrafter"/>
</dbReference>
<dbReference type="InterPro" id="IPR013783">
    <property type="entry name" value="Ig-like_fold"/>
</dbReference>
<dbReference type="Pfam" id="PF13895">
    <property type="entry name" value="Ig_2"/>
    <property type="match status" value="3"/>
</dbReference>
<comment type="caution">
    <text evidence="5">The sequence shown here is derived from an EMBL/GenBank/DDBJ whole genome shotgun (WGS) entry which is preliminary data.</text>
</comment>
<feature type="domain" description="Ig-like" evidence="4">
    <location>
        <begin position="618"/>
        <end position="708"/>
    </location>
</feature>
<feature type="domain" description="Ig-like" evidence="4">
    <location>
        <begin position="46"/>
        <end position="106"/>
    </location>
</feature>
<dbReference type="InterPro" id="IPR003599">
    <property type="entry name" value="Ig_sub"/>
</dbReference>
<dbReference type="InterPro" id="IPR036179">
    <property type="entry name" value="Ig-like_dom_sf"/>
</dbReference>
<keyword evidence="2" id="KW-1015">Disulfide bond</keyword>
<dbReference type="SMART" id="SM00409">
    <property type="entry name" value="IG"/>
    <property type="match status" value="7"/>
</dbReference>
<dbReference type="STRING" id="137246.A0A401RQJ1"/>
<dbReference type="Gene3D" id="2.60.40.10">
    <property type="entry name" value="Immunoglobulins"/>
    <property type="match status" value="7"/>
</dbReference>
<dbReference type="InterPro" id="IPR007110">
    <property type="entry name" value="Ig-like_dom"/>
</dbReference>
<evidence type="ECO:0000313" key="6">
    <source>
        <dbReference type="Proteomes" id="UP000287033"/>
    </source>
</evidence>